<dbReference type="AlphaFoldDB" id="A0A378ZWU1"/>
<dbReference type="Proteomes" id="UP000255000">
    <property type="component" value="Unassembled WGS sequence"/>
</dbReference>
<keyword evidence="2 4" id="KW-0418">Kinase</keyword>
<dbReference type="EC" id="2.7.1.83" evidence="4"/>
<proteinExistence type="predicted"/>
<dbReference type="InterPro" id="IPR011611">
    <property type="entry name" value="PfkB_dom"/>
</dbReference>
<keyword evidence="1 4" id="KW-0808">Transferase</keyword>
<dbReference type="SUPFAM" id="SSF53613">
    <property type="entry name" value="Ribokinase-like"/>
    <property type="match status" value="1"/>
</dbReference>
<dbReference type="PANTHER" id="PTHR10584:SF166">
    <property type="entry name" value="RIBOKINASE"/>
    <property type="match status" value="1"/>
</dbReference>
<dbReference type="InterPro" id="IPR002173">
    <property type="entry name" value="Carboh/pur_kinase_PfkB_CS"/>
</dbReference>
<dbReference type="Gene3D" id="3.40.1190.20">
    <property type="match status" value="1"/>
</dbReference>
<feature type="domain" description="Carbohydrate kinase PfkB" evidence="3">
    <location>
        <begin position="12"/>
        <end position="294"/>
    </location>
</feature>
<protein>
    <submittedName>
        <fullName evidence="4">Pseudouridine kinase</fullName>
        <ecNumber evidence="4">2.7.1.83</ecNumber>
    </submittedName>
</protein>
<dbReference type="RefSeq" id="WP_051105366.1">
    <property type="nucleotide sequence ID" value="NZ_UGSK01000001.1"/>
</dbReference>
<dbReference type="PROSITE" id="PS00583">
    <property type="entry name" value="PFKB_KINASES_1"/>
    <property type="match status" value="1"/>
</dbReference>
<dbReference type="InterPro" id="IPR029056">
    <property type="entry name" value="Ribokinase-like"/>
</dbReference>
<dbReference type="EMBL" id="UGSK01000001">
    <property type="protein sequence ID" value="SUB01694.1"/>
    <property type="molecule type" value="Genomic_DNA"/>
</dbReference>
<dbReference type="OrthoDB" id="7869371at2"/>
<organism evidence="4 5">
    <name type="scientific">Pannonibacter phragmitetus</name>
    <dbReference type="NCBI Taxonomy" id="121719"/>
    <lineage>
        <taxon>Bacteria</taxon>
        <taxon>Pseudomonadati</taxon>
        <taxon>Pseudomonadota</taxon>
        <taxon>Alphaproteobacteria</taxon>
        <taxon>Hyphomicrobiales</taxon>
        <taxon>Stappiaceae</taxon>
        <taxon>Pannonibacter</taxon>
    </lineage>
</organism>
<evidence type="ECO:0000256" key="1">
    <source>
        <dbReference type="ARBA" id="ARBA00022679"/>
    </source>
</evidence>
<evidence type="ECO:0000313" key="5">
    <source>
        <dbReference type="Proteomes" id="UP000255000"/>
    </source>
</evidence>
<evidence type="ECO:0000313" key="4">
    <source>
        <dbReference type="EMBL" id="SUB01694.1"/>
    </source>
</evidence>
<name>A0A378ZWU1_9HYPH</name>
<dbReference type="PANTHER" id="PTHR10584">
    <property type="entry name" value="SUGAR KINASE"/>
    <property type="match status" value="1"/>
</dbReference>
<dbReference type="GO" id="GO:0050225">
    <property type="term" value="F:pseudouridine kinase activity"/>
    <property type="evidence" value="ECO:0007669"/>
    <property type="project" value="UniProtKB-EC"/>
</dbReference>
<dbReference type="Pfam" id="PF00294">
    <property type="entry name" value="PfkB"/>
    <property type="match status" value="1"/>
</dbReference>
<accession>A0A378ZWU1</accession>
<evidence type="ECO:0000259" key="3">
    <source>
        <dbReference type="Pfam" id="PF00294"/>
    </source>
</evidence>
<reference evidence="4 5" key="1">
    <citation type="submission" date="2018-06" db="EMBL/GenBank/DDBJ databases">
        <authorList>
            <consortium name="Pathogen Informatics"/>
            <person name="Doyle S."/>
        </authorList>
    </citation>
    <scope>NUCLEOTIDE SEQUENCE [LARGE SCALE GENOMIC DNA]</scope>
    <source>
        <strain evidence="4 5">NCTC13350</strain>
    </source>
</reference>
<evidence type="ECO:0000256" key="2">
    <source>
        <dbReference type="ARBA" id="ARBA00022777"/>
    </source>
</evidence>
<sequence length="312" mass="31465">MSGTGHTAAPAACFGAIHLDLIAHAREPIHRETSTPSTMRGMPGGVATNVARGLAKLGVPVALSGALGDDGDGAALRSFLGREQLNLYGVRTLPLPTGRYVALHDPDGSLAAAVADTDITESLDASLARDLSPAARAAGLWFIEANLPQTVLEALAQASGSRLLAADAVSNAKAARIRPILPRLDILFVNRGEAARLTGLSSDAPQEELGSALRALGPGAVVITAGAKPLFWSKGEAHGFLSPPPAMVHDVTGAGDALMAGTLAGIARNLPLSESLEKGLAAAAMTLAVTGAVAAGLSWAALEALPSASAPR</sequence>
<gene>
    <name evidence="4" type="primary">psuK</name>
    <name evidence="4" type="ORF">NCTC13350_02638</name>
</gene>